<dbReference type="Proteomes" id="UP000245771">
    <property type="component" value="Unassembled WGS sequence"/>
</dbReference>
<evidence type="ECO:0000256" key="1">
    <source>
        <dbReference type="SAM" id="Phobius"/>
    </source>
</evidence>
<dbReference type="RefSeq" id="XP_025352337.1">
    <property type="nucleotide sequence ID" value="XM_025502975.1"/>
</dbReference>
<keyword evidence="1" id="KW-1133">Transmembrane helix</keyword>
<accession>A0A316V984</accession>
<organism evidence="2 3">
    <name type="scientific">Meira miltonrushii</name>
    <dbReference type="NCBI Taxonomy" id="1280837"/>
    <lineage>
        <taxon>Eukaryota</taxon>
        <taxon>Fungi</taxon>
        <taxon>Dikarya</taxon>
        <taxon>Basidiomycota</taxon>
        <taxon>Ustilaginomycotina</taxon>
        <taxon>Exobasidiomycetes</taxon>
        <taxon>Exobasidiales</taxon>
        <taxon>Brachybasidiaceae</taxon>
        <taxon>Meira</taxon>
    </lineage>
</organism>
<evidence type="ECO:0000313" key="3">
    <source>
        <dbReference type="Proteomes" id="UP000245771"/>
    </source>
</evidence>
<name>A0A316V984_9BASI</name>
<dbReference type="InParanoid" id="A0A316V984"/>
<keyword evidence="1" id="KW-0472">Membrane</keyword>
<sequence>MHAQWKSTSHTCSTPIMFKFDRAAFGGRYAKEKDYKLEKGKFRIIEWRRGRLTLFLSTIIYRCLFFSPTLSLLYSASYCFTQPALFRQFDASRH</sequence>
<keyword evidence="1" id="KW-0812">Transmembrane</keyword>
<gene>
    <name evidence="2" type="ORF">FA14DRAFT_84075</name>
</gene>
<dbReference type="EMBL" id="KZ819606">
    <property type="protein sequence ID" value="PWN32035.1"/>
    <property type="molecule type" value="Genomic_DNA"/>
</dbReference>
<dbReference type="AlphaFoldDB" id="A0A316V984"/>
<evidence type="ECO:0000313" key="2">
    <source>
        <dbReference type="EMBL" id="PWN32035.1"/>
    </source>
</evidence>
<reference evidence="2 3" key="1">
    <citation type="journal article" date="2018" name="Mol. Biol. Evol.">
        <title>Broad Genomic Sampling Reveals a Smut Pathogenic Ancestry of the Fungal Clade Ustilaginomycotina.</title>
        <authorList>
            <person name="Kijpornyongpan T."/>
            <person name="Mondo S.J."/>
            <person name="Barry K."/>
            <person name="Sandor L."/>
            <person name="Lee J."/>
            <person name="Lipzen A."/>
            <person name="Pangilinan J."/>
            <person name="LaButti K."/>
            <person name="Hainaut M."/>
            <person name="Henrissat B."/>
            <person name="Grigoriev I.V."/>
            <person name="Spatafora J.W."/>
            <person name="Aime M.C."/>
        </authorList>
    </citation>
    <scope>NUCLEOTIDE SEQUENCE [LARGE SCALE GENOMIC DNA]</scope>
    <source>
        <strain evidence="2 3">MCA 3882</strain>
    </source>
</reference>
<keyword evidence="3" id="KW-1185">Reference proteome</keyword>
<protein>
    <submittedName>
        <fullName evidence="2">Uncharacterized protein</fullName>
    </submittedName>
</protein>
<proteinExistence type="predicted"/>
<feature type="transmembrane region" description="Helical" evidence="1">
    <location>
        <begin position="52"/>
        <end position="74"/>
    </location>
</feature>
<dbReference type="GeneID" id="37024756"/>